<dbReference type="AlphaFoldDB" id="A0A4U5VVN2"/>
<dbReference type="PROSITE" id="PS50188">
    <property type="entry name" value="B302_SPRY"/>
    <property type="match status" value="1"/>
</dbReference>
<proteinExistence type="predicted"/>
<sequence>MIEMKSILKLKKKLSSEPKAEESSNTQTHKDVSWRQPEEDCLRTPEDVSWRQPEDDPPSSVNKQSQIGENKKGTKILTAASSGCSKDSTKEKKSILKPKKKVTLQPKMEDSGTIEDTSWRQPEEDYPSSVTNSLNEQSQIGGNEKGKLNAAPSDCSSEKSALKKSIMKPLKRVSLLLKMEDSSTTQSSSVGPIRWDWPAEDLDTSSSVPSRQANTSSTNKQQQHPHQNSLKDLRSLQECVQFINNWKEQVDQVCKGGVDDDDPREGNSKREPEITDRRTERSLEESRKLILEWANELRDVDKRLKETPWTESQEQDHRKYKDANEEAQMRIMEWAKELQMATESCGVQSDELAKVLRLLGLKKKRLGNLLPLLEFITWSLLKEDSMTMIPQLWLLEKQKTWKAGIPRYIPSSVWSWICSAEADVLLDPNTQHRWLNLSDDHRQVQEAHKESPLPDSPQRFDCWTCVLGWEGYSSGRHYWEVDIANNGYWRVGVTTGDSKRNGRFPMTPRQGYWTLWRSTHKFYACTNQETELPIGLVPRRMGIYLDHEEGQISFYNAETKSHIYTFVGSFRRQKLYPVFVPLDGRTLMTIAPPKKVSF</sequence>
<evidence type="ECO:0000256" key="1">
    <source>
        <dbReference type="SAM" id="Coils"/>
    </source>
</evidence>
<dbReference type="Pfam" id="PF00622">
    <property type="entry name" value="SPRY"/>
    <property type="match status" value="1"/>
</dbReference>
<feature type="compositionally biased region" description="Basic and acidic residues" evidence="2">
    <location>
        <begin position="14"/>
        <end position="54"/>
    </location>
</feature>
<dbReference type="InterPro" id="IPR003877">
    <property type="entry name" value="SPRY_dom"/>
</dbReference>
<dbReference type="Gene3D" id="2.60.120.920">
    <property type="match status" value="1"/>
</dbReference>
<reference evidence="4 5" key="1">
    <citation type="submission" date="2019-01" db="EMBL/GenBank/DDBJ databases">
        <title>Genome Assembly of Collichthys lucidus.</title>
        <authorList>
            <person name="Cai M."/>
            <person name="Xiao S."/>
        </authorList>
    </citation>
    <scope>NUCLEOTIDE SEQUENCE [LARGE SCALE GENOMIC DNA]</scope>
    <source>
        <strain evidence="4">JT15FE1705JMU</strain>
        <tissue evidence="4">Muscle</tissue>
    </source>
</reference>
<accession>A0A4U5VVN2</accession>
<dbReference type="EMBL" id="CM014101">
    <property type="protein sequence ID" value="TKS92858.1"/>
    <property type="molecule type" value="Genomic_DNA"/>
</dbReference>
<feature type="region of interest" description="Disordered" evidence="2">
    <location>
        <begin position="1"/>
        <end position="163"/>
    </location>
</feature>
<dbReference type="InterPro" id="IPR050143">
    <property type="entry name" value="TRIM/RBCC"/>
</dbReference>
<feature type="region of interest" description="Disordered" evidence="2">
    <location>
        <begin position="254"/>
        <end position="281"/>
    </location>
</feature>
<keyword evidence="5" id="KW-1185">Reference proteome</keyword>
<feature type="compositionally biased region" description="Polar residues" evidence="2">
    <location>
        <begin position="128"/>
        <end position="141"/>
    </location>
</feature>
<keyword evidence="1" id="KW-0175">Coiled coil</keyword>
<dbReference type="InterPro" id="IPR043136">
    <property type="entry name" value="B30.2/SPRY_sf"/>
</dbReference>
<dbReference type="SMART" id="SM00449">
    <property type="entry name" value="SPRY"/>
    <property type="match status" value="1"/>
</dbReference>
<feature type="compositionally biased region" description="Polar residues" evidence="2">
    <location>
        <begin position="59"/>
        <end position="68"/>
    </location>
</feature>
<feature type="coiled-coil region" evidence="1">
    <location>
        <begin position="310"/>
        <end position="344"/>
    </location>
</feature>
<dbReference type="InterPro" id="IPR003879">
    <property type="entry name" value="Butyrophylin_SPRY"/>
</dbReference>
<dbReference type="SMART" id="SM00589">
    <property type="entry name" value="PRY"/>
    <property type="match status" value="1"/>
</dbReference>
<feature type="compositionally biased region" description="Basic and acidic residues" evidence="2">
    <location>
        <begin position="264"/>
        <end position="281"/>
    </location>
</feature>
<dbReference type="InterPro" id="IPR006574">
    <property type="entry name" value="PRY"/>
</dbReference>
<dbReference type="STRING" id="240159.A0A4U5VVN2"/>
<evidence type="ECO:0000259" key="3">
    <source>
        <dbReference type="PROSITE" id="PS50188"/>
    </source>
</evidence>
<feature type="domain" description="B30.2/SPRY" evidence="3">
    <location>
        <begin position="404"/>
        <end position="597"/>
    </location>
</feature>
<dbReference type="InterPro" id="IPR013320">
    <property type="entry name" value="ConA-like_dom_sf"/>
</dbReference>
<feature type="compositionally biased region" description="Polar residues" evidence="2">
    <location>
        <begin position="204"/>
        <end position="228"/>
    </location>
</feature>
<protein>
    <submittedName>
        <fullName evidence="4">Butyrophilin subfamily 3 member A3</fullName>
    </submittedName>
</protein>
<evidence type="ECO:0000313" key="4">
    <source>
        <dbReference type="EMBL" id="TKS92858.1"/>
    </source>
</evidence>
<gene>
    <name evidence="4" type="ORF">D9C73_027155</name>
</gene>
<name>A0A4U5VVN2_COLLU</name>
<dbReference type="PRINTS" id="PR01407">
    <property type="entry name" value="BUTYPHLNCDUF"/>
</dbReference>
<dbReference type="Pfam" id="PF13765">
    <property type="entry name" value="PRY"/>
    <property type="match status" value="1"/>
</dbReference>
<dbReference type="SUPFAM" id="SSF49899">
    <property type="entry name" value="Concanavalin A-like lectins/glucanases"/>
    <property type="match status" value="1"/>
</dbReference>
<dbReference type="CDD" id="cd13733">
    <property type="entry name" value="SPRY_PRY_C-I_1"/>
    <property type="match status" value="1"/>
</dbReference>
<dbReference type="FunFam" id="2.60.120.920:FF:000004">
    <property type="entry name" value="Butyrophilin subfamily 1 member A1"/>
    <property type="match status" value="1"/>
</dbReference>
<evidence type="ECO:0000313" key="5">
    <source>
        <dbReference type="Proteomes" id="UP000298787"/>
    </source>
</evidence>
<dbReference type="PANTHER" id="PTHR24103">
    <property type="entry name" value="E3 UBIQUITIN-PROTEIN LIGASE TRIM"/>
    <property type="match status" value="1"/>
</dbReference>
<feature type="region of interest" description="Disordered" evidence="2">
    <location>
        <begin position="179"/>
        <end position="230"/>
    </location>
</feature>
<evidence type="ECO:0000256" key="2">
    <source>
        <dbReference type="SAM" id="MobiDB-lite"/>
    </source>
</evidence>
<dbReference type="InterPro" id="IPR001870">
    <property type="entry name" value="B30.2/SPRY"/>
</dbReference>
<dbReference type="Proteomes" id="UP000298787">
    <property type="component" value="Chromosome 24"/>
</dbReference>
<organism evidence="4 5">
    <name type="scientific">Collichthys lucidus</name>
    <name type="common">Big head croaker</name>
    <name type="synonym">Sciaena lucida</name>
    <dbReference type="NCBI Taxonomy" id="240159"/>
    <lineage>
        <taxon>Eukaryota</taxon>
        <taxon>Metazoa</taxon>
        <taxon>Chordata</taxon>
        <taxon>Craniata</taxon>
        <taxon>Vertebrata</taxon>
        <taxon>Euteleostomi</taxon>
        <taxon>Actinopterygii</taxon>
        <taxon>Neopterygii</taxon>
        <taxon>Teleostei</taxon>
        <taxon>Neoteleostei</taxon>
        <taxon>Acanthomorphata</taxon>
        <taxon>Eupercaria</taxon>
        <taxon>Sciaenidae</taxon>
        <taxon>Collichthys</taxon>
    </lineage>
</organism>